<evidence type="ECO:0000313" key="2">
    <source>
        <dbReference type="EMBL" id="MEV4925947.1"/>
    </source>
</evidence>
<sequence length="143" mass="15307">MILHALPRAAAWALAATSLAGAALAGTAGTAAAATGGGCAGPVTKQACVTLIDDGGRGGDILFEARSDWPDAGGDCRMRLVAFDDTTGWQWERELRRCDRPLDYHYNLPNPTAGHRYRAELQILPNGKNFEFAEFVKSPVLTY</sequence>
<feature type="chain" id="PRO_5047026330" description="Secreted protein" evidence="1">
    <location>
        <begin position="34"/>
        <end position="143"/>
    </location>
</feature>
<protein>
    <recommendedName>
        <fullName evidence="4">Secreted protein</fullName>
    </recommendedName>
</protein>
<organism evidence="2 3">
    <name type="scientific">Streptomyces roseoverticillatus</name>
    <dbReference type="NCBI Taxonomy" id="66429"/>
    <lineage>
        <taxon>Bacteria</taxon>
        <taxon>Bacillati</taxon>
        <taxon>Actinomycetota</taxon>
        <taxon>Actinomycetes</taxon>
        <taxon>Kitasatosporales</taxon>
        <taxon>Streptomycetaceae</taxon>
        <taxon>Streptomyces</taxon>
    </lineage>
</organism>
<name>A0ABV3IZZ7_9ACTN</name>
<reference evidence="2 3" key="1">
    <citation type="submission" date="2024-06" db="EMBL/GenBank/DDBJ databases">
        <title>The Natural Products Discovery Center: Release of the First 8490 Sequenced Strains for Exploring Actinobacteria Biosynthetic Diversity.</title>
        <authorList>
            <person name="Kalkreuter E."/>
            <person name="Kautsar S.A."/>
            <person name="Yang D."/>
            <person name="Bader C.D."/>
            <person name="Teijaro C.N."/>
            <person name="Fluegel L."/>
            <person name="Davis C.M."/>
            <person name="Simpson J.R."/>
            <person name="Lauterbach L."/>
            <person name="Steele A.D."/>
            <person name="Gui C."/>
            <person name="Meng S."/>
            <person name="Li G."/>
            <person name="Viehrig K."/>
            <person name="Ye F."/>
            <person name="Su P."/>
            <person name="Kiefer A.F."/>
            <person name="Nichols A."/>
            <person name="Cepeda A.J."/>
            <person name="Yan W."/>
            <person name="Fan B."/>
            <person name="Jiang Y."/>
            <person name="Adhikari A."/>
            <person name="Zheng C.-J."/>
            <person name="Schuster L."/>
            <person name="Cowan T.M."/>
            <person name="Smanski M.J."/>
            <person name="Chevrette M.G."/>
            <person name="De Carvalho L.P.S."/>
            <person name="Shen B."/>
        </authorList>
    </citation>
    <scope>NUCLEOTIDE SEQUENCE [LARGE SCALE GENOMIC DNA]</scope>
    <source>
        <strain evidence="2 3">NPDC053791</strain>
    </source>
</reference>
<keyword evidence="3" id="KW-1185">Reference proteome</keyword>
<evidence type="ECO:0000313" key="3">
    <source>
        <dbReference type="Proteomes" id="UP001552479"/>
    </source>
</evidence>
<dbReference type="Proteomes" id="UP001552479">
    <property type="component" value="Unassembled WGS sequence"/>
</dbReference>
<keyword evidence="1" id="KW-0732">Signal</keyword>
<accession>A0ABV3IZZ7</accession>
<evidence type="ECO:0008006" key="4">
    <source>
        <dbReference type="Google" id="ProtNLM"/>
    </source>
</evidence>
<comment type="caution">
    <text evidence="2">The sequence shown here is derived from an EMBL/GenBank/DDBJ whole genome shotgun (WGS) entry which is preliminary data.</text>
</comment>
<feature type="signal peptide" evidence="1">
    <location>
        <begin position="1"/>
        <end position="33"/>
    </location>
</feature>
<dbReference type="RefSeq" id="WP_366089506.1">
    <property type="nucleotide sequence ID" value="NZ_JBFASG010000028.1"/>
</dbReference>
<evidence type="ECO:0000256" key="1">
    <source>
        <dbReference type="SAM" id="SignalP"/>
    </source>
</evidence>
<proteinExistence type="predicted"/>
<dbReference type="EMBL" id="JBFASG010000028">
    <property type="protein sequence ID" value="MEV4925947.1"/>
    <property type="molecule type" value="Genomic_DNA"/>
</dbReference>
<gene>
    <name evidence="2" type="ORF">AB0L03_24515</name>
</gene>